<dbReference type="Gene3D" id="3.40.33.10">
    <property type="entry name" value="CAP"/>
    <property type="match status" value="1"/>
</dbReference>
<accession>A0A2G8L7B9</accession>
<dbReference type="InterPro" id="IPR014044">
    <property type="entry name" value="CAP_dom"/>
</dbReference>
<dbReference type="InterPro" id="IPR001283">
    <property type="entry name" value="CRISP-related"/>
</dbReference>
<dbReference type="STRING" id="307972.A0A2G8L7B9"/>
<feature type="domain" description="SCP" evidence="2">
    <location>
        <begin position="71"/>
        <end position="185"/>
    </location>
</feature>
<keyword evidence="4" id="KW-1185">Reference proteome</keyword>
<dbReference type="Pfam" id="PF00188">
    <property type="entry name" value="CAP"/>
    <property type="match status" value="1"/>
</dbReference>
<dbReference type="EMBL" id="MRZV01000186">
    <property type="protein sequence ID" value="PIK56153.1"/>
    <property type="molecule type" value="Genomic_DNA"/>
</dbReference>
<organism evidence="3 4">
    <name type="scientific">Stichopus japonicus</name>
    <name type="common">Sea cucumber</name>
    <dbReference type="NCBI Taxonomy" id="307972"/>
    <lineage>
        <taxon>Eukaryota</taxon>
        <taxon>Metazoa</taxon>
        <taxon>Echinodermata</taxon>
        <taxon>Eleutherozoa</taxon>
        <taxon>Echinozoa</taxon>
        <taxon>Holothuroidea</taxon>
        <taxon>Aspidochirotacea</taxon>
        <taxon>Aspidochirotida</taxon>
        <taxon>Stichopodidae</taxon>
        <taxon>Apostichopus</taxon>
    </lineage>
</organism>
<evidence type="ECO:0000313" key="4">
    <source>
        <dbReference type="Proteomes" id="UP000230750"/>
    </source>
</evidence>
<evidence type="ECO:0000256" key="1">
    <source>
        <dbReference type="SAM" id="SignalP"/>
    </source>
</evidence>
<reference evidence="3 4" key="1">
    <citation type="journal article" date="2017" name="PLoS Biol.">
        <title>The sea cucumber genome provides insights into morphological evolution and visceral regeneration.</title>
        <authorList>
            <person name="Zhang X."/>
            <person name="Sun L."/>
            <person name="Yuan J."/>
            <person name="Sun Y."/>
            <person name="Gao Y."/>
            <person name="Zhang L."/>
            <person name="Li S."/>
            <person name="Dai H."/>
            <person name="Hamel J.F."/>
            <person name="Liu C."/>
            <person name="Yu Y."/>
            <person name="Liu S."/>
            <person name="Lin W."/>
            <person name="Guo K."/>
            <person name="Jin S."/>
            <person name="Xu P."/>
            <person name="Storey K.B."/>
            <person name="Huan P."/>
            <person name="Zhang T."/>
            <person name="Zhou Y."/>
            <person name="Zhang J."/>
            <person name="Lin C."/>
            <person name="Li X."/>
            <person name="Xing L."/>
            <person name="Huo D."/>
            <person name="Sun M."/>
            <person name="Wang L."/>
            <person name="Mercier A."/>
            <person name="Li F."/>
            <person name="Yang H."/>
            <person name="Xiang J."/>
        </authorList>
    </citation>
    <scope>NUCLEOTIDE SEQUENCE [LARGE SCALE GENOMIC DNA]</scope>
    <source>
        <strain evidence="3">Shaxun</strain>
        <tissue evidence="3">Muscle</tissue>
    </source>
</reference>
<name>A0A2G8L7B9_STIJA</name>
<dbReference type="InterPro" id="IPR035940">
    <property type="entry name" value="CAP_sf"/>
</dbReference>
<comment type="caution">
    <text evidence="3">The sequence shown here is derived from an EMBL/GenBank/DDBJ whole genome shotgun (WGS) entry which is preliminary data.</text>
</comment>
<dbReference type="SUPFAM" id="SSF55797">
    <property type="entry name" value="PR-1-like"/>
    <property type="match status" value="1"/>
</dbReference>
<protein>
    <submittedName>
        <fullName evidence="3">GLIPR1 protein 1</fullName>
    </submittedName>
</protein>
<proteinExistence type="predicted"/>
<dbReference type="OrthoDB" id="335796at2759"/>
<dbReference type="SMART" id="SM00198">
    <property type="entry name" value="SCP"/>
    <property type="match status" value="1"/>
</dbReference>
<feature type="chain" id="PRO_5013963621" evidence="1">
    <location>
        <begin position="21"/>
        <end position="185"/>
    </location>
</feature>
<keyword evidence="1" id="KW-0732">Signal</keyword>
<gene>
    <name evidence="3" type="ORF">BSL78_06939</name>
</gene>
<evidence type="ECO:0000259" key="2">
    <source>
        <dbReference type="SMART" id="SM00198"/>
    </source>
</evidence>
<evidence type="ECO:0000313" key="3">
    <source>
        <dbReference type="EMBL" id="PIK56153.1"/>
    </source>
</evidence>
<sequence>MDSLVISLVMILIIGKSISAEKEYVSINAPGDLREVTAEDLAKRYDSHQFKPKVYARSNNNQFGGGDYSLEDQREILRVHNEYRKSVSPSASNMDEMVWSSSLASLAQEWSDNCVYEHPTRAHYPAYNGIGQNLYIKYHDRGGDNPPNPIVQPVTLWNNEDRDYIYEVGSCNTGKVCGHYTQMKI</sequence>
<dbReference type="Proteomes" id="UP000230750">
    <property type="component" value="Unassembled WGS sequence"/>
</dbReference>
<dbReference type="PRINTS" id="PR00837">
    <property type="entry name" value="V5TPXLIKE"/>
</dbReference>
<feature type="signal peptide" evidence="1">
    <location>
        <begin position="1"/>
        <end position="20"/>
    </location>
</feature>
<dbReference type="AlphaFoldDB" id="A0A2G8L7B9"/>
<dbReference type="PANTHER" id="PTHR10334">
    <property type="entry name" value="CYSTEINE-RICH SECRETORY PROTEIN-RELATED"/>
    <property type="match status" value="1"/>
</dbReference>